<evidence type="ECO:0000313" key="7">
    <source>
        <dbReference type="Proteomes" id="UP000655868"/>
    </source>
</evidence>
<dbReference type="GO" id="GO:0006631">
    <property type="term" value="P:fatty acid metabolic process"/>
    <property type="evidence" value="ECO:0007669"/>
    <property type="project" value="TreeGrafter"/>
</dbReference>
<evidence type="ECO:0000313" key="6">
    <source>
        <dbReference type="EMBL" id="MBJ8339045.1"/>
    </source>
</evidence>
<dbReference type="Gene3D" id="3.40.50.12780">
    <property type="entry name" value="N-terminal domain of ligase-like"/>
    <property type="match status" value="1"/>
</dbReference>
<feature type="domain" description="AMP-binding enzyme C-terminal" evidence="5">
    <location>
        <begin position="442"/>
        <end position="514"/>
    </location>
</feature>
<dbReference type="Pfam" id="PF00501">
    <property type="entry name" value="AMP-binding"/>
    <property type="match status" value="1"/>
</dbReference>
<keyword evidence="3" id="KW-1133">Transmembrane helix</keyword>
<keyword evidence="3" id="KW-0812">Transmembrane</keyword>
<dbReference type="Pfam" id="PF13193">
    <property type="entry name" value="AMP-binding_C"/>
    <property type="match status" value="1"/>
</dbReference>
<accession>A0A934U2J0</accession>
<gene>
    <name evidence="6" type="ORF">JGU71_09125</name>
</gene>
<comment type="similarity">
    <text evidence="1">Belongs to the ATP-dependent AMP-binding enzyme family.</text>
</comment>
<organism evidence="6 7">
    <name type="scientific">Antrihabitans stalagmiti</name>
    <dbReference type="NCBI Taxonomy" id="2799499"/>
    <lineage>
        <taxon>Bacteria</taxon>
        <taxon>Bacillati</taxon>
        <taxon>Actinomycetota</taxon>
        <taxon>Actinomycetes</taxon>
        <taxon>Mycobacteriales</taxon>
        <taxon>Nocardiaceae</taxon>
        <taxon>Antrihabitans</taxon>
    </lineage>
</organism>
<name>A0A934U2J0_9NOCA</name>
<dbReference type="InterPro" id="IPR045851">
    <property type="entry name" value="AMP-bd_C_sf"/>
</dbReference>
<evidence type="ECO:0000259" key="4">
    <source>
        <dbReference type="Pfam" id="PF00501"/>
    </source>
</evidence>
<proteinExistence type="inferred from homology"/>
<dbReference type="RefSeq" id="WP_199703763.1">
    <property type="nucleotide sequence ID" value="NZ_JAEMNV010000003.1"/>
</dbReference>
<evidence type="ECO:0000259" key="5">
    <source>
        <dbReference type="Pfam" id="PF13193"/>
    </source>
</evidence>
<comment type="caution">
    <text evidence="6">The sequence shown here is derived from an EMBL/GenBank/DDBJ whole genome shotgun (WGS) entry which is preliminary data.</text>
</comment>
<keyword evidence="7" id="KW-1185">Reference proteome</keyword>
<dbReference type="SUPFAM" id="SSF56801">
    <property type="entry name" value="Acetyl-CoA synthetase-like"/>
    <property type="match status" value="1"/>
</dbReference>
<dbReference type="GO" id="GO:0031956">
    <property type="term" value="F:medium-chain fatty acid-CoA ligase activity"/>
    <property type="evidence" value="ECO:0007669"/>
    <property type="project" value="TreeGrafter"/>
</dbReference>
<dbReference type="InterPro" id="IPR000873">
    <property type="entry name" value="AMP-dep_synth/lig_dom"/>
</dbReference>
<keyword evidence="2" id="KW-0436">Ligase</keyword>
<dbReference type="CDD" id="cd04433">
    <property type="entry name" value="AFD_class_I"/>
    <property type="match status" value="1"/>
</dbReference>
<dbReference type="InterPro" id="IPR020845">
    <property type="entry name" value="AMP-binding_CS"/>
</dbReference>
<evidence type="ECO:0000256" key="1">
    <source>
        <dbReference type="ARBA" id="ARBA00006432"/>
    </source>
</evidence>
<keyword evidence="3" id="KW-0472">Membrane</keyword>
<dbReference type="PANTHER" id="PTHR43201:SF5">
    <property type="entry name" value="MEDIUM-CHAIN ACYL-COA LIGASE ACSF2, MITOCHONDRIAL"/>
    <property type="match status" value="1"/>
</dbReference>
<dbReference type="AlphaFoldDB" id="A0A934U2J0"/>
<dbReference type="InterPro" id="IPR042099">
    <property type="entry name" value="ANL_N_sf"/>
</dbReference>
<dbReference type="PANTHER" id="PTHR43201">
    <property type="entry name" value="ACYL-COA SYNTHETASE"/>
    <property type="match status" value="1"/>
</dbReference>
<protein>
    <submittedName>
        <fullName evidence="6">AMP-binding protein</fullName>
    </submittedName>
</protein>
<dbReference type="Gene3D" id="3.30.300.30">
    <property type="match status" value="1"/>
</dbReference>
<evidence type="ECO:0000256" key="3">
    <source>
        <dbReference type="SAM" id="Phobius"/>
    </source>
</evidence>
<feature type="transmembrane region" description="Helical" evidence="3">
    <location>
        <begin position="226"/>
        <end position="247"/>
    </location>
</feature>
<reference evidence="6" key="1">
    <citation type="submission" date="2020-12" db="EMBL/GenBank/DDBJ databases">
        <title>Antrihabitans popcorni sp. nov. and Antrihabitans auranticaus sp. nov., isolated from a larva cave.</title>
        <authorList>
            <person name="Lee S.D."/>
            <person name="Kim I.S."/>
        </authorList>
    </citation>
    <scope>NUCLEOTIDE SEQUENCE</scope>
    <source>
        <strain evidence="6">YC3-6</strain>
    </source>
</reference>
<dbReference type="Proteomes" id="UP000655868">
    <property type="component" value="Unassembled WGS sequence"/>
</dbReference>
<evidence type="ECO:0000256" key="2">
    <source>
        <dbReference type="ARBA" id="ARBA00022598"/>
    </source>
</evidence>
<sequence>MTLVDTARTGIGALTRSRLVAPIAPQRIYGMARAVHRGGANPATLLSVAAARWPNRAAVIDDDGAITYRELSIRTAELAAALSTRNNIGTGAAVGILCRNGRGFVGATFAAAATGADVVLLNTDFDSRALAGAIAAHKIRVVLCDSEFMELVTSADTSVVALDPAVQSTVDSRIRVTPAAAGRIVLLTSGTTGVPKGVPRTPAIGPVLGVGATILDRTGLRVGTRILLAVPMFHAFGFGILTLATALGGTMITRRRFDAEAALAQASLHRADAIAGVPIMFARIVDLPDAVIARNPLRRLRVAISGGAPLSPALAERFMETFGDILYNGYGSSEVGIGTFATPDDLRQAPGTVGRPVVGSPIRILDDAGSPVTPGVVGRIFVGGDLAFDGYTDGATKAVVDRLTSTGDMGYVDEYGRLFIEGRDDDMIVSGGENVYPRAVSNALDRHPDVADNAVTGVPDDAFGHRLAAYVVRRPGSTLDAQILREYLKTNASRFEQPRDIHIVSEIPRNPAGKVLKRELLK</sequence>
<dbReference type="PROSITE" id="PS00455">
    <property type="entry name" value="AMP_BINDING"/>
    <property type="match status" value="1"/>
</dbReference>
<dbReference type="EMBL" id="JAEMNV010000003">
    <property type="protein sequence ID" value="MBJ8339045.1"/>
    <property type="molecule type" value="Genomic_DNA"/>
</dbReference>
<feature type="domain" description="AMP-dependent synthetase/ligase" evidence="4">
    <location>
        <begin position="48"/>
        <end position="391"/>
    </location>
</feature>
<dbReference type="InterPro" id="IPR025110">
    <property type="entry name" value="AMP-bd_C"/>
</dbReference>